<gene>
    <name evidence="6" type="ORF">SAMN05216548_101487</name>
</gene>
<evidence type="ECO:0000313" key="7">
    <source>
        <dbReference type="Proteomes" id="UP000199647"/>
    </source>
</evidence>
<name>A0A1H9APJ9_9HYPH</name>
<evidence type="ECO:0000256" key="3">
    <source>
        <dbReference type="SAM" id="MobiDB-lite"/>
    </source>
</evidence>
<dbReference type="PANTHER" id="PTHR22604">
    <property type="entry name" value="OXIDOREDUCTASES"/>
    <property type="match status" value="1"/>
</dbReference>
<dbReference type="PROSITE" id="PS51318">
    <property type="entry name" value="TAT"/>
    <property type="match status" value="1"/>
</dbReference>
<feature type="region of interest" description="Disordered" evidence="3">
    <location>
        <begin position="1"/>
        <end position="31"/>
    </location>
</feature>
<dbReference type="STRING" id="1855383.SAMN05216548_101487"/>
<dbReference type="RefSeq" id="WP_092494964.1">
    <property type="nucleotide sequence ID" value="NZ_FOFG01000001.1"/>
</dbReference>
<dbReference type="Pfam" id="PF01408">
    <property type="entry name" value="GFO_IDH_MocA"/>
    <property type="match status" value="1"/>
</dbReference>
<proteinExistence type="inferred from homology"/>
<dbReference type="InterPro" id="IPR055170">
    <property type="entry name" value="GFO_IDH_MocA-like_dom"/>
</dbReference>
<dbReference type="AlphaFoldDB" id="A0A1H9APJ9"/>
<comment type="similarity">
    <text evidence="1">Belongs to the Gfo/Idh/MocA family.</text>
</comment>
<dbReference type="Pfam" id="PF22725">
    <property type="entry name" value="GFO_IDH_MocA_C3"/>
    <property type="match status" value="1"/>
</dbReference>
<protein>
    <submittedName>
        <fullName evidence="6">Predicted dehydrogenase</fullName>
    </submittedName>
</protein>
<evidence type="ECO:0000259" key="5">
    <source>
        <dbReference type="Pfam" id="PF22725"/>
    </source>
</evidence>
<dbReference type="EMBL" id="FOFG01000001">
    <property type="protein sequence ID" value="SEP78640.1"/>
    <property type="molecule type" value="Genomic_DNA"/>
</dbReference>
<dbReference type="Gene3D" id="3.30.360.10">
    <property type="entry name" value="Dihydrodipicolinate Reductase, domain 2"/>
    <property type="match status" value="1"/>
</dbReference>
<feature type="domain" description="GFO/IDH/MocA-like oxidoreductase" evidence="5">
    <location>
        <begin position="253"/>
        <end position="369"/>
    </location>
</feature>
<dbReference type="PANTHER" id="PTHR22604:SF105">
    <property type="entry name" value="TRANS-1,2-DIHYDROBENZENE-1,2-DIOL DEHYDROGENASE"/>
    <property type="match status" value="1"/>
</dbReference>
<dbReference type="Proteomes" id="UP000199647">
    <property type="component" value="Unassembled WGS sequence"/>
</dbReference>
<evidence type="ECO:0000313" key="6">
    <source>
        <dbReference type="EMBL" id="SEP78640.1"/>
    </source>
</evidence>
<dbReference type="InterPro" id="IPR036291">
    <property type="entry name" value="NAD(P)-bd_dom_sf"/>
</dbReference>
<sequence>MSENRSNDPRHERAGDPDGARGGDHGGNLSRRSLLQAGGIGVAGLAAASAMAVADAQTVLPAQTDVQVSPPVKTASLPGPNPIDLGKVEGNKVSFTSLQDASEGESSPPSALLPPDRRVGFAIVGLGHLAVQQILPGFGSSRKAKPVALVSGRADKARVIASQYGIKPEAVYDYESFDRIAQNPDVKVVYIVLPNAMHKEFVIRAAKAGKHVLCEKPMATSSSDCREMIDACDKAGVKLMIAYRCQYEPHHRYLMDSVRKKDFGEMRLVRAVNGQDVGAIDQWRLRKALSGGGSLPDVGIYCLNAARYITGEEPVEVFAQISTPPNDPRFKEVEESVSFQLRFPSGVLAELSCSYGVHRAQTLEVHTAEAHYLMEHAFPYKGQRLQISHKIGKSDADVVPNIEQQDQFALEMDHFATCVMENRVPRTPGEEGLQDQMLVEAIYQSARTGQAVKLKPVSGTDVTRGPMPENGAG</sequence>
<organism evidence="6 7">
    <name type="scientific">Faunimonas pinastri</name>
    <dbReference type="NCBI Taxonomy" id="1855383"/>
    <lineage>
        <taxon>Bacteria</taxon>
        <taxon>Pseudomonadati</taxon>
        <taxon>Pseudomonadota</taxon>
        <taxon>Alphaproteobacteria</taxon>
        <taxon>Hyphomicrobiales</taxon>
        <taxon>Afifellaceae</taxon>
        <taxon>Faunimonas</taxon>
    </lineage>
</organism>
<dbReference type="OrthoDB" id="9795543at2"/>
<feature type="domain" description="Gfo/Idh/MocA-like oxidoreductase N-terminal" evidence="4">
    <location>
        <begin position="120"/>
        <end position="243"/>
    </location>
</feature>
<dbReference type="Gene3D" id="3.40.50.720">
    <property type="entry name" value="NAD(P)-binding Rossmann-like Domain"/>
    <property type="match status" value="1"/>
</dbReference>
<reference evidence="6 7" key="1">
    <citation type="submission" date="2016-10" db="EMBL/GenBank/DDBJ databases">
        <authorList>
            <person name="de Groot N.N."/>
        </authorList>
    </citation>
    <scope>NUCLEOTIDE SEQUENCE [LARGE SCALE GENOMIC DNA]</scope>
    <source>
        <strain evidence="6 7">A52C2</strain>
    </source>
</reference>
<accession>A0A1H9APJ9</accession>
<dbReference type="InterPro" id="IPR008354">
    <property type="entry name" value="Glc-Fru_OxRdtase_bac"/>
</dbReference>
<dbReference type="SUPFAM" id="SSF51735">
    <property type="entry name" value="NAD(P)-binding Rossmann-fold domains"/>
    <property type="match status" value="1"/>
</dbReference>
<dbReference type="InterPro" id="IPR050984">
    <property type="entry name" value="Gfo/Idh/MocA_domain"/>
</dbReference>
<dbReference type="InterPro" id="IPR006311">
    <property type="entry name" value="TAT_signal"/>
</dbReference>
<keyword evidence="2" id="KW-0560">Oxidoreductase</keyword>
<dbReference type="SUPFAM" id="SSF55347">
    <property type="entry name" value="Glyceraldehyde-3-phosphate dehydrogenase-like, C-terminal domain"/>
    <property type="match status" value="1"/>
</dbReference>
<evidence type="ECO:0000256" key="1">
    <source>
        <dbReference type="ARBA" id="ARBA00010928"/>
    </source>
</evidence>
<keyword evidence="7" id="KW-1185">Reference proteome</keyword>
<evidence type="ECO:0000256" key="2">
    <source>
        <dbReference type="ARBA" id="ARBA00023002"/>
    </source>
</evidence>
<dbReference type="GO" id="GO:0000166">
    <property type="term" value="F:nucleotide binding"/>
    <property type="evidence" value="ECO:0007669"/>
    <property type="project" value="InterPro"/>
</dbReference>
<dbReference type="InterPro" id="IPR000683">
    <property type="entry name" value="Gfo/Idh/MocA-like_OxRdtase_N"/>
</dbReference>
<feature type="compositionally biased region" description="Basic and acidic residues" evidence="3">
    <location>
        <begin position="1"/>
        <end position="24"/>
    </location>
</feature>
<dbReference type="GO" id="GO:0016491">
    <property type="term" value="F:oxidoreductase activity"/>
    <property type="evidence" value="ECO:0007669"/>
    <property type="project" value="UniProtKB-KW"/>
</dbReference>
<evidence type="ECO:0000259" key="4">
    <source>
        <dbReference type="Pfam" id="PF01408"/>
    </source>
</evidence>
<dbReference type="PRINTS" id="PR01775">
    <property type="entry name" value="GLFROXRDTASE"/>
</dbReference>